<dbReference type="EMBL" id="QAOG01000004">
    <property type="protein sequence ID" value="PTQ59853.1"/>
    <property type="molecule type" value="Genomic_DNA"/>
</dbReference>
<feature type="domain" description="Glycosyl transferase family 1" evidence="2">
    <location>
        <begin position="209"/>
        <end position="365"/>
    </location>
</feature>
<accession>A0A2T5GKK5</accession>
<evidence type="ECO:0000259" key="3">
    <source>
        <dbReference type="Pfam" id="PF13579"/>
    </source>
</evidence>
<dbReference type="AlphaFoldDB" id="A0A2T5GKK5"/>
<keyword evidence="5" id="KW-1185">Reference proteome</keyword>
<dbReference type="Pfam" id="PF13579">
    <property type="entry name" value="Glyco_trans_4_4"/>
    <property type="match status" value="1"/>
</dbReference>
<dbReference type="InterPro" id="IPR028098">
    <property type="entry name" value="Glyco_trans_4-like_N"/>
</dbReference>
<evidence type="ECO:0000256" key="1">
    <source>
        <dbReference type="SAM" id="MobiDB-lite"/>
    </source>
</evidence>
<evidence type="ECO:0000313" key="5">
    <source>
        <dbReference type="Proteomes" id="UP000244189"/>
    </source>
</evidence>
<dbReference type="CDD" id="cd03801">
    <property type="entry name" value="GT4_PimA-like"/>
    <property type="match status" value="1"/>
</dbReference>
<dbReference type="Pfam" id="PF00534">
    <property type="entry name" value="Glycos_transf_1"/>
    <property type="match status" value="1"/>
</dbReference>
<gene>
    <name evidence="4" type="ORF">C8J26_2707</name>
</gene>
<dbReference type="InterPro" id="IPR001296">
    <property type="entry name" value="Glyco_trans_1"/>
</dbReference>
<dbReference type="PANTHER" id="PTHR45947">
    <property type="entry name" value="SULFOQUINOVOSYL TRANSFERASE SQD2"/>
    <property type="match status" value="1"/>
</dbReference>
<dbReference type="InterPro" id="IPR050194">
    <property type="entry name" value="Glycosyltransferase_grp1"/>
</dbReference>
<dbReference type="Gene3D" id="3.40.50.2000">
    <property type="entry name" value="Glycogen Phosphorylase B"/>
    <property type="match status" value="2"/>
</dbReference>
<sequence>MRIALLTWAYPPEKSGLTRAAREIAQSLADAGNDVTVFAMDRREDSRDGRVSVVGCGLREGSVAARLRKVVAIGHLVAPIAFRRAVAREHRRAPFDVVEATNWYAPGLTIALAGPAPLVTRNSTPAATSAATVTSLRDRIDRRAAMLVERIAARRSKALISNTQLHGEKIAALYGVAAPGEDGRHAVIGLSLPPEIVARGAAAPYPTGEPIQLLFVGRDEHRKGFDALIMAHRILSRRADAGMRDFRLTIVGVHADDVGAIPGSARARLTCHHRVEEAMLHDLMEAAHVIVAPSRYESFGLVYQEAMMFGRPVVACAEDPSARLFIGASGAGLLARRCTGDDLATQVQRLIEDTGLRTHHAEASRRASGMFTRDTLAAETIAVYRTAAESNGASSSASSSGRPAPVDIAS</sequence>
<dbReference type="RefSeq" id="WP_107958621.1">
    <property type="nucleotide sequence ID" value="NZ_QAOG01000004.1"/>
</dbReference>
<feature type="compositionally biased region" description="Low complexity" evidence="1">
    <location>
        <begin position="389"/>
        <end position="400"/>
    </location>
</feature>
<feature type="region of interest" description="Disordered" evidence="1">
    <location>
        <begin position="389"/>
        <end position="410"/>
    </location>
</feature>
<keyword evidence="4" id="KW-0808">Transferase</keyword>
<comment type="caution">
    <text evidence="4">The sequence shown here is derived from an EMBL/GenBank/DDBJ whole genome shotgun (WGS) entry which is preliminary data.</text>
</comment>
<organism evidence="4 5">
    <name type="scientific">Sphingomonas aurantiaca</name>
    <dbReference type="NCBI Taxonomy" id="185949"/>
    <lineage>
        <taxon>Bacteria</taxon>
        <taxon>Pseudomonadati</taxon>
        <taxon>Pseudomonadota</taxon>
        <taxon>Alphaproteobacteria</taxon>
        <taxon>Sphingomonadales</taxon>
        <taxon>Sphingomonadaceae</taxon>
        <taxon>Sphingomonas</taxon>
    </lineage>
</organism>
<proteinExistence type="predicted"/>
<evidence type="ECO:0000259" key="2">
    <source>
        <dbReference type="Pfam" id="PF00534"/>
    </source>
</evidence>
<dbReference type="GO" id="GO:0016758">
    <property type="term" value="F:hexosyltransferase activity"/>
    <property type="evidence" value="ECO:0007669"/>
    <property type="project" value="TreeGrafter"/>
</dbReference>
<evidence type="ECO:0000313" key="4">
    <source>
        <dbReference type="EMBL" id="PTQ59853.1"/>
    </source>
</evidence>
<dbReference type="PANTHER" id="PTHR45947:SF3">
    <property type="entry name" value="SULFOQUINOVOSYL TRANSFERASE SQD2"/>
    <property type="match status" value="1"/>
</dbReference>
<reference evidence="4 5" key="1">
    <citation type="submission" date="2018-04" db="EMBL/GenBank/DDBJ databases">
        <title>Genomic Encyclopedia of Type Strains, Phase III (KMG-III): the genomes of soil and plant-associated and newly described type strains.</title>
        <authorList>
            <person name="Whitman W."/>
        </authorList>
    </citation>
    <scope>NUCLEOTIDE SEQUENCE [LARGE SCALE GENOMIC DNA]</scope>
    <source>
        <strain evidence="4 5">MA101b</strain>
    </source>
</reference>
<dbReference type="SUPFAM" id="SSF53756">
    <property type="entry name" value="UDP-Glycosyltransferase/glycogen phosphorylase"/>
    <property type="match status" value="1"/>
</dbReference>
<feature type="domain" description="Glycosyltransferase subfamily 4-like N-terminal" evidence="3">
    <location>
        <begin position="16"/>
        <end position="177"/>
    </location>
</feature>
<protein>
    <submittedName>
        <fullName evidence="4">Glycosyltransferase involved in cell wall biosynthesis</fullName>
    </submittedName>
</protein>
<dbReference type="Proteomes" id="UP000244189">
    <property type="component" value="Unassembled WGS sequence"/>
</dbReference>
<name>A0A2T5GKK5_9SPHN</name>